<feature type="domain" description="C2" evidence="9">
    <location>
        <begin position="1"/>
        <end position="91"/>
    </location>
</feature>
<dbReference type="InterPro" id="IPR000008">
    <property type="entry name" value="C2_dom"/>
</dbReference>
<evidence type="ECO:0000256" key="2">
    <source>
        <dbReference type="ARBA" id="ARBA00007923"/>
    </source>
</evidence>
<evidence type="ECO:0000256" key="1">
    <source>
        <dbReference type="ARBA" id="ARBA00004141"/>
    </source>
</evidence>
<dbReference type="PANTHER" id="PTHR31425">
    <property type="entry name" value="PHOSPHORIBOSYLANTHRANILATE TRANSFERASE ISOFORM 1"/>
    <property type="match status" value="1"/>
</dbReference>
<dbReference type="AlphaFoldDB" id="A0AAW2P8V7"/>
<dbReference type="CDD" id="cd08379">
    <property type="entry name" value="C2D_MCTP_PRT_plant"/>
    <property type="match status" value="1"/>
</dbReference>
<protein>
    <submittedName>
        <fullName evidence="10">FT-interacting protein 4</fullName>
    </submittedName>
</protein>
<dbReference type="PROSITE" id="PS50004">
    <property type="entry name" value="C2"/>
    <property type="match status" value="1"/>
</dbReference>
<keyword evidence="4" id="KW-0677">Repeat</keyword>
<gene>
    <name evidence="10" type="ORF">Scaly_1521100</name>
</gene>
<dbReference type="PANTHER" id="PTHR31425:SF22">
    <property type="entry name" value="MULTIPLE C2 DOMAIN AND TRANSMEMBRANE REGION PROTEIN 6"/>
    <property type="match status" value="1"/>
</dbReference>
<dbReference type="Gene3D" id="2.60.40.150">
    <property type="entry name" value="C2 domain"/>
    <property type="match status" value="1"/>
</dbReference>
<dbReference type="EMBL" id="JACGWM010000009">
    <property type="protein sequence ID" value="KAL0351324.1"/>
    <property type="molecule type" value="Genomic_DNA"/>
</dbReference>
<evidence type="ECO:0000256" key="8">
    <source>
        <dbReference type="SAM" id="Phobius"/>
    </source>
</evidence>
<accession>A0AAW2P8V7</accession>
<dbReference type="FunFam" id="2.60.40.150:FF:000090">
    <property type="entry name" value="C2 domain-containing protein"/>
    <property type="match status" value="1"/>
</dbReference>
<evidence type="ECO:0000256" key="5">
    <source>
        <dbReference type="ARBA" id="ARBA00022837"/>
    </source>
</evidence>
<evidence type="ECO:0000313" key="10">
    <source>
        <dbReference type="EMBL" id="KAL0351324.1"/>
    </source>
</evidence>
<dbReference type="GO" id="GO:0016020">
    <property type="term" value="C:membrane"/>
    <property type="evidence" value="ECO:0007669"/>
    <property type="project" value="UniProtKB-SubCell"/>
</dbReference>
<evidence type="ECO:0000256" key="4">
    <source>
        <dbReference type="ARBA" id="ARBA00022737"/>
    </source>
</evidence>
<dbReference type="SUPFAM" id="SSF49562">
    <property type="entry name" value="C2 domain (Calcium/lipid-binding domain, CaLB)"/>
    <property type="match status" value="1"/>
</dbReference>
<organism evidence="10">
    <name type="scientific">Sesamum calycinum</name>
    <dbReference type="NCBI Taxonomy" id="2727403"/>
    <lineage>
        <taxon>Eukaryota</taxon>
        <taxon>Viridiplantae</taxon>
        <taxon>Streptophyta</taxon>
        <taxon>Embryophyta</taxon>
        <taxon>Tracheophyta</taxon>
        <taxon>Spermatophyta</taxon>
        <taxon>Magnoliopsida</taxon>
        <taxon>eudicotyledons</taxon>
        <taxon>Gunneridae</taxon>
        <taxon>Pentapetalae</taxon>
        <taxon>asterids</taxon>
        <taxon>lamiids</taxon>
        <taxon>Lamiales</taxon>
        <taxon>Pedaliaceae</taxon>
        <taxon>Sesamum</taxon>
    </lineage>
</organism>
<sequence length="395" mass="46161">MKGKEGKLTDAYCVAKYGNKWVRTRTLLDNLHPRWNEQYTWDVYDPYTVITIGVFDNCHINDKEDGKDQRIGKVRIRVSTLETDRVYTHSYPLLVLSTSGLKKNGELHLAIRFTCTAWSNMVTQYGKPLLPKMHYVQPISIKHVDLLRHHAMNIVAGSLARAEPPLRAEIVDYMLDVDYHMFSLRRSKANFTRIMLLVSGIQYVLSWFNDICHWKNPLTTILMHILFLILVCYPELILPTLFLYLFVIGLWNYRFRPREPPHMDAWLSQAEDAQPDELQEEFEPFPTSRSLSTDIVRMRYDRMRTVAGRVQTVTSDLAMQGERVLALLSWRDPRATTIFVAFSLIWAVFLYITPFQIVALLIGLYVLRHPRLRYKLPPIPVNFFKRLPSRADSLL</sequence>
<dbReference type="Pfam" id="PF00168">
    <property type="entry name" value="C2"/>
    <property type="match status" value="1"/>
</dbReference>
<dbReference type="InterPro" id="IPR047259">
    <property type="entry name" value="QUIRKY-like"/>
</dbReference>
<comment type="caution">
    <text evidence="10">The sequence shown here is derived from an EMBL/GenBank/DDBJ whole genome shotgun (WGS) entry which is preliminary data.</text>
</comment>
<evidence type="ECO:0000256" key="6">
    <source>
        <dbReference type="ARBA" id="ARBA00022989"/>
    </source>
</evidence>
<keyword evidence="3 8" id="KW-0812">Transmembrane</keyword>
<dbReference type="InterPro" id="IPR013583">
    <property type="entry name" value="MCTP_C"/>
</dbReference>
<reference evidence="10" key="2">
    <citation type="journal article" date="2024" name="Plant">
        <title>Genomic evolution and insights into agronomic trait innovations of Sesamum species.</title>
        <authorList>
            <person name="Miao H."/>
            <person name="Wang L."/>
            <person name="Qu L."/>
            <person name="Liu H."/>
            <person name="Sun Y."/>
            <person name="Le M."/>
            <person name="Wang Q."/>
            <person name="Wei S."/>
            <person name="Zheng Y."/>
            <person name="Lin W."/>
            <person name="Duan Y."/>
            <person name="Cao H."/>
            <person name="Xiong S."/>
            <person name="Wang X."/>
            <person name="Wei L."/>
            <person name="Li C."/>
            <person name="Ma Q."/>
            <person name="Ju M."/>
            <person name="Zhao R."/>
            <person name="Li G."/>
            <person name="Mu C."/>
            <person name="Tian Q."/>
            <person name="Mei H."/>
            <person name="Zhang T."/>
            <person name="Gao T."/>
            <person name="Zhang H."/>
        </authorList>
    </citation>
    <scope>NUCLEOTIDE SEQUENCE</scope>
    <source>
        <strain evidence="10">KEN8</strain>
    </source>
</reference>
<evidence type="ECO:0000256" key="3">
    <source>
        <dbReference type="ARBA" id="ARBA00022692"/>
    </source>
</evidence>
<keyword evidence="7 8" id="KW-0472">Membrane</keyword>
<proteinExistence type="inferred from homology"/>
<feature type="transmembrane region" description="Helical" evidence="8">
    <location>
        <begin position="221"/>
        <end position="253"/>
    </location>
</feature>
<name>A0AAW2P8V7_9LAMI</name>
<comment type="subcellular location">
    <subcellularLocation>
        <location evidence="1">Membrane</location>
        <topology evidence="1">Multi-pass membrane protein</topology>
    </subcellularLocation>
</comment>
<keyword evidence="6 8" id="KW-1133">Transmembrane helix</keyword>
<dbReference type="Pfam" id="PF08372">
    <property type="entry name" value="PRT_C"/>
    <property type="match status" value="1"/>
</dbReference>
<comment type="similarity">
    <text evidence="2">Belongs to the MCTP family.</text>
</comment>
<reference evidence="10" key="1">
    <citation type="submission" date="2020-06" db="EMBL/GenBank/DDBJ databases">
        <authorList>
            <person name="Li T."/>
            <person name="Hu X."/>
            <person name="Zhang T."/>
            <person name="Song X."/>
            <person name="Zhang H."/>
            <person name="Dai N."/>
            <person name="Sheng W."/>
            <person name="Hou X."/>
            <person name="Wei L."/>
        </authorList>
    </citation>
    <scope>NUCLEOTIDE SEQUENCE</scope>
    <source>
        <strain evidence="10">KEN8</strain>
        <tissue evidence="10">Leaf</tissue>
    </source>
</reference>
<feature type="transmembrane region" description="Helical" evidence="8">
    <location>
        <begin position="338"/>
        <end position="367"/>
    </location>
</feature>
<dbReference type="InterPro" id="IPR047255">
    <property type="entry name" value="C2D_MCTP_PRT_plant"/>
</dbReference>
<evidence type="ECO:0000256" key="7">
    <source>
        <dbReference type="ARBA" id="ARBA00023136"/>
    </source>
</evidence>
<keyword evidence="5" id="KW-0106">Calcium</keyword>
<dbReference type="SMART" id="SM00239">
    <property type="entry name" value="C2"/>
    <property type="match status" value="1"/>
</dbReference>
<evidence type="ECO:0000259" key="9">
    <source>
        <dbReference type="PROSITE" id="PS50004"/>
    </source>
</evidence>
<feature type="transmembrane region" description="Helical" evidence="8">
    <location>
        <begin position="191"/>
        <end position="209"/>
    </location>
</feature>
<dbReference type="InterPro" id="IPR035892">
    <property type="entry name" value="C2_domain_sf"/>
</dbReference>